<feature type="transmembrane region" description="Helical" evidence="2">
    <location>
        <begin position="511"/>
        <end position="535"/>
    </location>
</feature>
<dbReference type="EMBL" id="JAEHOD010000077">
    <property type="protein sequence ID" value="KAG2430757.1"/>
    <property type="molecule type" value="Genomic_DNA"/>
</dbReference>
<keyword evidence="4" id="KW-1185">Reference proteome</keyword>
<sequence length="555" mass="57606">MNPDLGKMNWPNAAPLFCPAAFGYNFDLVTSWAYGGGAFEVWRGNASLPSKGASWGGDNLATATNSEAVSWAPGSAPDPTQYHVCVRWYAAVRYYLFNPDTGINSGLLDCDIYVLFYTGGGVLNIISYNSNATSGLYYGDNTAMGVSEETAFWPAGVTPPTTEYSVCLRPYGKRYYELDVRLEVFVNSMPRGRSQPAPSPRSVGHRGGLERSRGLQVVPTDVTSARWDTGRFGFMGDVVSCTPTTLGFMGSFSYTGSAVVRTAAPPPAPSPPASSLRVRSRWDVVNAGTSNVLSGSTDLDMVVQWKSGTSTYFVSNNQKNSGNGTYLYDGAGSYRVEDMQWPWGKAPAPSTVLSVCLAFYSPTGVSAFSVNATVAVALDGAALTTQLWKEVWSTGTRSVAGSWTSCDSTSPGYVGSYTYTPPVGSALTQSARQADAPAAAAATQPGQDMPLLPLAADGAADAQGASALSEASLVVTGGTESEQSGADGSAPALAPAPVGITTAGGNSGTPVATVVAAAVGGVVGVAVLALAVVGLMRWRGSAVREETRVVPLGMA</sequence>
<keyword evidence="2" id="KW-1133">Transmembrane helix</keyword>
<dbReference type="OrthoDB" id="10491902at2759"/>
<evidence type="ECO:0000313" key="3">
    <source>
        <dbReference type="EMBL" id="KAG2430757.1"/>
    </source>
</evidence>
<dbReference type="AlphaFoldDB" id="A0A835SSR7"/>
<keyword evidence="2" id="KW-0812">Transmembrane</keyword>
<reference evidence="3" key="1">
    <citation type="journal article" date="2020" name="bioRxiv">
        <title>Comparative genomics of Chlamydomonas.</title>
        <authorList>
            <person name="Craig R.J."/>
            <person name="Hasan A.R."/>
            <person name="Ness R.W."/>
            <person name="Keightley P.D."/>
        </authorList>
    </citation>
    <scope>NUCLEOTIDE SEQUENCE</scope>
    <source>
        <strain evidence="3">CCAP 11/173</strain>
    </source>
</reference>
<feature type="region of interest" description="Disordered" evidence="1">
    <location>
        <begin position="191"/>
        <end position="212"/>
    </location>
</feature>
<evidence type="ECO:0000256" key="2">
    <source>
        <dbReference type="SAM" id="Phobius"/>
    </source>
</evidence>
<comment type="caution">
    <text evidence="3">The sequence shown here is derived from an EMBL/GenBank/DDBJ whole genome shotgun (WGS) entry which is preliminary data.</text>
</comment>
<evidence type="ECO:0000256" key="1">
    <source>
        <dbReference type="SAM" id="MobiDB-lite"/>
    </source>
</evidence>
<accession>A0A835SSR7</accession>
<keyword evidence="2" id="KW-0472">Membrane</keyword>
<evidence type="ECO:0000313" key="4">
    <source>
        <dbReference type="Proteomes" id="UP000613740"/>
    </source>
</evidence>
<proteinExistence type="predicted"/>
<gene>
    <name evidence="3" type="ORF">HYH02_013596</name>
</gene>
<dbReference type="Proteomes" id="UP000613740">
    <property type="component" value="Unassembled WGS sequence"/>
</dbReference>
<protein>
    <submittedName>
        <fullName evidence="3">Uncharacterized protein</fullName>
    </submittedName>
</protein>
<organism evidence="3 4">
    <name type="scientific">Chlamydomonas schloesseri</name>
    <dbReference type="NCBI Taxonomy" id="2026947"/>
    <lineage>
        <taxon>Eukaryota</taxon>
        <taxon>Viridiplantae</taxon>
        <taxon>Chlorophyta</taxon>
        <taxon>core chlorophytes</taxon>
        <taxon>Chlorophyceae</taxon>
        <taxon>CS clade</taxon>
        <taxon>Chlamydomonadales</taxon>
        <taxon>Chlamydomonadaceae</taxon>
        <taxon>Chlamydomonas</taxon>
    </lineage>
</organism>
<name>A0A835SSR7_9CHLO</name>